<keyword evidence="9" id="KW-1185">Reference proteome</keyword>
<dbReference type="Pfam" id="PF01476">
    <property type="entry name" value="LysM"/>
    <property type="match status" value="3"/>
</dbReference>
<dbReference type="PANTHER" id="PTHR34997:SF2">
    <property type="entry name" value="LYSM DOMAIN-CONTAINING PROTEIN-RELATED"/>
    <property type="match status" value="1"/>
</dbReference>
<gene>
    <name evidence="8" type="ORF">E0Z10_g7362</name>
</gene>
<keyword evidence="1" id="KW-0147">Chitin-binding</keyword>
<dbReference type="PROSITE" id="PS51782">
    <property type="entry name" value="LYSM"/>
    <property type="match status" value="3"/>
</dbReference>
<evidence type="ECO:0000256" key="5">
    <source>
        <dbReference type="SAM" id="MobiDB-lite"/>
    </source>
</evidence>
<dbReference type="GO" id="GO:0008061">
    <property type="term" value="F:chitin binding"/>
    <property type="evidence" value="ECO:0007669"/>
    <property type="project" value="UniProtKB-KW"/>
</dbReference>
<comment type="similarity">
    <text evidence="4">Belongs to the secreted LysM effector family.</text>
</comment>
<feature type="region of interest" description="Disordered" evidence="5">
    <location>
        <begin position="90"/>
        <end position="109"/>
    </location>
</feature>
<dbReference type="CDD" id="cd00118">
    <property type="entry name" value="LysM"/>
    <property type="match status" value="3"/>
</dbReference>
<dbReference type="InterPro" id="IPR018392">
    <property type="entry name" value="LysM"/>
</dbReference>
<dbReference type="OrthoDB" id="2281372at2759"/>
<sequence>MLSHLVSLLVFITPTLGYLVDPPTTAPGDTIQDCTSWAVATSSDTCESIVDDNFISLPDLYIYNPSLSASSCPLIVGDSYCVEENFGVPPPPTTSSTTSSTTSNGISTPSPVQTGIASNCNKFYYVQDGDTCSVIAAMYGITFAQFYAWNPAVGSTCATLGLHDYVCVGTLDATGTTTTTASTTTTTKPGNGISTPTPVQTGIASNCNKFYEVQSGDICDSIVAAYGISLQNFYTWNPAVGSSCTTLIPGDYVCVGIIASSATTTTSGNGISTPTPVQTGIANNCNRFYLVQSGDVCDTIVAKYGIALNNFYAWNPAVGSSCTTLIPGDYVCVEVIGSTTTTTTPTAREHLFLAL</sequence>
<dbReference type="InterPro" id="IPR052210">
    <property type="entry name" value="LysM1-like"/>
</dbReference>
<protein>
    <recommendedName>
        <fullName evidence="7">LysM domain-containing protein</fullName>
    </recommendedName>
</protein>
<evidence type="ECO:0000313" key="9">
    <source>
        <dbReference type="Proteomes" id="UP000297716"/>
    </source>
</evidence>
<evidence type="ECO:0000256" key="4">
    <source>
        <dbReference type="ARBA" id="ARBA00044955"/>
    </source>
</evidence>
<dbReference type="Gene3D" id="3.10.350.10">
    <property type="entry name" value="LysM domain"/>
    <property type="match status" value="4"/>
</dbReference>
<dbReference type="AlphaFoldDB" id="A0A4Z0YPP3"/>
<dbReference type="SUPFAM" id="SSF54106">
    <property type="entry name" value="LysM domain"/>
    <property type="match status" value="3"/>
</dbReference>
<evidence type="ECO:0000313" key="8">
    <source>
        <dbReference type="EMBL" id="TGJ81401.1"/>
    </source>
</evidence>
<keyword evidence="3" id="KW-0843">Virulence</keyword>
<accession>A0A4Z0YPP3</accession>
<comment type="caution">
    <text evidence="8">The sequence shown here is derived from an EMBL/GenBank/DDBJ whole genome shotgun (WGS) entry which is preliminary data.</text>
</comment>
<proteinExistence type="inferred from homology"/>
<dbReference type="SMART" id="SM00257">
    <property type="entry name" value="LysM"/>
    <property type="match status" value="3"/>
</dbReference>
<name>A0A4Z0YPP3_9PEZI</name>
<evidence type="ECO:0000256" key="6">
    <source>
        <dbReference type="SAM" id="SignalP"/>
    </source>
</evidence>
<dbReference type="PANTHER" id="PTHR34997">
    <property type="entry name" value="AM15"/>
    <property type="match status" value="1"/>
</dbReference>
<feature type="domain" description="LysM" evidence="7">
    <location>
        <begin position="209"/>
        <end position="255"/>
    </location>
</feature>
<feature type="domain" description="LysM" evidence="7">
    <location>
        <begin position="122"/>
        <end position="168"/>
    </location>
</feature>
<dbReference type="Proteomes" id="UP000297716">
    <property type="component" value="Unassembled WGS sequence"/>
</dbReference>
<feature type="signal peptide" evidence="6">
    <location>
        <begin position="1"/>
        <end position="17"/>
    </location>
</feature>
<evidence type="ECO:0000256" key="2">
    <source>
        <dbReference type="ARBA" id="ARBA00022729"/>
    </source>
</evidence>
<evidence type="ECO:0000259" key="7">
    <source>
        <dbReference type="PROSITE" id="PS51782"/>
    </source>
</evidence>
<dbReference type="InterPro" id="IPR036779">
    <property type="entry name" value="LysM_dom_sf"/>
</dbReference>
<organism evidence="8 9">
    <name type="scientific">Xylaria hypoxylon</name>
    <dbReference type="NCBI Taxonomy" id="37992"/>
    <lineage>
        <taxon>Eukaryota</taxon>
        <taxon>Fungi</taxon>
        <taxon>Dikarya</taxon>
        <taxon>Ascomycota</taxon>
        <taxon>Pezizomycotina</taxon>
        <taxon>Sordariomycetes</taxon>
        <taxon>Xylariomycetidae</taxon>
        <taxon>Xylariales</taxon>
        <taxon>Xylariaceae</taxon>
        <taxon>Xylaria</taxon>
    </lineage>
</organism>
<feature type="chain" id="PRO_5021262424" description="LysM domain-containing protein" evidence="6">
    <location>
        <begin position="18"/>
        <end position="355"/>
    </location>
</feature>
<evidence type="ECO:0000256" key="3">
    <source>
        <dbReference type="ARBA" id="ARBA00023026"/>
    </source>
</evidence>
<dbReference type="EMBL" id="SKBN01000170">
    <property type="protein sequence ID" value="TGJ81401.1"/>
    <property type="molecule type" value="Genomic_DNA"/>
</dbReference>
<dbReference type="STRING" id="37992.A0A4Z0YPP3"/>
<evidence type="ECO:0000256" key="1">
    <source>
        <dbReference type="ARBA" id="ARBA00022669"/>
    </source>
</evidence>
<feature type="compositionally biased region" description="Low complexity" evidence="5">
    <location>
        <begin position="94"/>
        <end position="109"/>
    </location>
</feature>
<reference evidence="8 9" key="1">
    <citation type="submission" date="2019-03" db="EMBL/GenBank/DDBJ databases">
        <title>Draft genome sequence of Xylaria hypoxylon DSM 108379, a ubiquitous saprotrophic-parasitic fungi on hardwood.</title>
        <authorList>
            <person name="Buettner E."/>
            <person name="Leonhardt S."/>
            <person name="Gebauer A.M."/>
            <person name="Liers C."/>
            <person name="Hofrichter M."/>
            <person name="Kellner H."/>
        </authorList>
    </citation>
    <scope>NUCLEOTIDE SEQUENCE [LARGE SCALE GENOMIC DNA]</scope>
    <source>
        <strain evidence="8 9">DSM 108379</strain>
    </source>
</reference>
<feature type="domain" description="LysM" evidence="7">
    <location>
        <begin position="287"/>
        <end position="333"/>
    </location>
</feature>
<keyword evidence="2 6" id="KW-0732">Signal</keyword>